<reference evidence="1 2" key="1">
    <citation type="submission" date="2019-01" db="EMBL/GenBank/DDBJ databases">
        <authorList>
            <consortium name="Pathogen Informatics"/>
        </authorList>
    </citation>
    <scope>NUCLEOTIDE SEQUENCE [LARGE SCALE GENOMIC DNA]</scope>
    <source>
        <strain evidence="1 2">NCTC10119</strain>
    </source>
</reference>
<accession>A0AB38W6W9</accession>
<dbReference type="EMBL" id="LR214945">
    <property type="protein sequence ID" value="VEU57108.1"/>
    <property type="molecule type" value="Genomic_DNA"/>
</dbReference>
<sequence>MTFGRASVSLLLPARRGPATTVTARCDVAIKAGSPREPVPKPVWEAPAAWGRLVEVASRRLATTPVPLLPPHFSNPGTITPIWCKAWAVLRYLLKVAVSLAVRLTDTAAVAPPAGWLTTACGPTGAGLDKLKVWLLVLLGGTLTGADLKSDFNPELFEPLPCKLEALPAAPLPTIPTNGASFSAVVFSEFFQELSSFPFPSLVESRGSYTGQLSFSFRYARPLSSLKPVTALGAGLF</sequence>
<name>A0AB38W6W9_MYCPM</name>
<dbReference type="Proteomes" id="UP000289557">
    <property type="component" value="Chromosome"/>
</dbReference>
<proteinExistence type="predicted"/>
<organism evidence="1 2">
    <name type="scientific">Mycoplasmoides pneumoniae</name>
    <name type="common">Mycoplasma pneumoniae</name>
    <dbReference type="NCBI Taxonomy" id="2104"/>
    <lineage>
        <taxon>Bacteria</taxon>
        <taxon>Bacillati</taxon>
        <taxon>Mycoplasmatota</taxon>
        <taxon>Mycoplasmoidales</taxon>
        <taxon>Mycoplasmoidaceae</taxon>
        <taxon>Mycoplasmoides</taxon>
    </lineage>
</organism>
<evidence type="ECO:0000313" key="1">
    <source>
        <dbReference type="EMBL" id="VEU57108.1"/>
    </source>
</evidence>
<protein>
    <submittedName>
        <fullName evidence="1">Uncharacterized protein</fullName>
    </submittedName>
</protein>
<dbReference type="AlphaFoldDB" id="A0AB38W6W9"/>
<gene>
    <name evidence="1" type="ORF">NCTC10119_00376</name>
</gene>
<evidence type="ECO:0000313" key="2">
    <source>
        <dbReference type="Proteomes" id="UP000289557"/>
    </source>
</evidence>